<reference evidence="5 6" key="1">
    <citation type="submission" date="2016-09" db="EMBL/GenBank/DDBJ databases">
        <title>Acidihalobacter prosperus V6 (DSM14174).</title>
        <authorList>
            <person name="Khaleque H.N."/>
            <person name="Ramsay J.P."/>
            <person name="Murphy R.J.T."/>
            <person name="Kaksonen A.H."/>
            <person name="Boxall N.J."/>
            <person name="Watkin E.L.J."/>
        </authorList>
    </citation>
    <scope>NUCLEOTIDE SEQUENCE [LARGE SCALE GENOMIC DNA]</scope>
    <source>
        <strain evidence="5 6">V6</strain>
    </source>
</reference>
<accession>A0A1D8KC94</accession>
<evidence type="ECO:0000313" key="5">
    <source>
        <dbReference type="EMBL" id="AOV18585.1"/>
    </source>
</evidence>
<evidence type="ECO:0000256" key="1">
    <source>
        <dbReference type="ARBA" id="ARBA00005836"/>
    </source>
</evidence>
<dbReference type="GO" id="GO:0006508">
    <property type="term" value="P:proteolysis"/>
    <property type="evidence" value="ECO:0007669"/>
    <property type="project" value="UniProtKB-KW"/>
</dbReference>
<dbReference type="GO" id="GO:0005829">
    <property type="term" value="C:cytosol"/>
    <property type="evidence" value="ECO:0007669"/>
    <property type="project" value="TreeGrafter"/>
</dbReference>
<keyword evidence="5" id="KW-0482">Metalloprotease</keyword>
<keyword evidence="5" id="KW-0645">Protease</keyword>
<evidence type="ECO:0000259" key="2">
    <source>
        <dbReference type="Pfam" id="PF01523"/>
    </source>
</evidence>
<dbReference type="PANTHER" id="PTHR43421:SF1">
    <property type="entry name" value="METALLOPROTEASE PMBA"/>
    <property type="match status" value="1"/>
</dbReference>
<dbReference type="NCBIfam" id="NF008268">
    <property type="entry name" value="PRK11040.1"/>
    <property type="match status" value="1"/>
</dbReference>
<dbReference type="Gene3D" id="3.30.2290.10">
    <property type="entry name" value="PmbA/TldD superfamily"/>
    <property type="match status" value="1"/>
</dbReference>
<evidence type="ECO:0000313" key="6">
    <source>
        <dbReference type="Proteomes" id="UP000095342"/>
    </source>
</evidence>
<dbReference type="Pfam" id="PF19290">
    <property type="entry name" value="PmbA_TldD_2nd"/>
    <property type="match status" value="1"/>
</dbReference>
<feature type="domain" description="Metalloprotease TldD/E N-terminal" evidence="2">
    <location>
        <begin position="25"/>
        <end position="89"/>
    </location>
</feature>
<sequence length="439" mass="46455">MDEAQLESVVGMALEEAKRAGATGAEAVVSVDSGLAVTVRLGEVETLEYHRDKGLGLTLYFGQRKGNASTADFRPEAVREAVAAAAAIARYTAEDPYAGLADAARMASDFPDLDLDHPWALEPEAAVELAKRCEDAARGADARIKNSEGASVNTSRGTMVYGNSHGFIGGYTGTRHSLSCSVVAEQDGGMQRDYWYTASRNPSLLEGAEDVGRETARRTVRRLGARKLSTRQVPVIFESDLARGLIGHFVGAIRGGALYRKASFLVDHAGQPVFPAFMQIDEQPHLPGALGSAPFDGEGVATAPRDLVCDGVLQGYVLDSYSARRLGLETTGNAGGVHNLTVQPGAHDLAGLVREMDTGLLVTELIGHGINMVTGDYSRGAAGFWVENGELCYPVEEITIAGNLKEMFAGIAAVGNDVDARGNIRTGSILLDRMTVAGE</sequence>
<comment type="similarity">
    <text evidence="1">Belongs to the peptidase U62 family.</text>
</comment>
<dbReference type="EMBL" id="CP017448">
    <property type="protein sequence ID" value="AOV18585.1"/>
    <property type="molecule type" value="Genomic_DNA"/>
</dbReference>
<dbReference type="InterPro" id="IPR045569">
    <property type="entry name" value="Metalloprtase-TldD/E_C"/>
</dbReference>
<evidence type="ECO:0000259" key="4">
    <source>
        <dbReference type="Pfam" id="PF19290"/>
    </source>
</evidence>
<feature type="domain" description="Metalloprotease TldD/E central" evidence="4">
    <location>
        <begin position="116"/>
        <end position="223"/>
    </location>
</feature>
<dbReference type="InterPro" id="IPR002510">
    <property type="entry name" value="Metalloprtase-TldD/E_N"/>
</dbReference>
<dbReference type="Pfam" id="PF19289">
    <property type="entry name" value="PmbA_TldD_3rd"/>
    <property type="match status" value="1"/>
</dbReference>
<dbReference type="InterPro" id="IPR045570">
    <property type="entry name" value="Metalloprtase-TldD/E_cen_dom"/>
</dbReference>
<dbReference type="GO" id="GO:0008237">
    <property type="term" value="F:metallopeptidase activity"/>
    <property type="evidence" value="ECO:0007669"/>
    <property type="project" value="UniProtKB-KW"/>
</dbReference>
<feature type="domain" description="Metalloprotease TldD/E C-terminal" evidence="3">
    <location>
        <begin position="230"/>
        <end position="438"/>
    </location>
</feature>
<name>A0A1D8KC94_9GAMM</name>
<dbReference type="Pfam" id="PF01523">
    <property type="entry name" value="PmbA_TldD_1st"/>
    <property type="match status" value="1"/>
</dbReference>
<evidence type="ECO:0000259" key="3">
    <source>
        <dbReference type="Pfam" id="PF19289"/>
    </source>
</evidence>
<keyword evidence="5" id="KW-0378">Hydrolase</keyword>
<dbReference type="InterPro" id="IPR035068">
    <property type="entry name" value="TldD/PmbA_N"/>
</dbReference>
<dbReference type="PANTHER" id="PTHR43421">
    <property type="entry name" value="METALLOPROTEASE PMBA"/>
    <property type="match status" value="1"/>
</dbReference>
<dbReference type="KEGG" id="aaeo:BJI67_11140"/>
<dbReference type="Proteomes" id="UP000095342">
    <property type="component" value="Chromosome"/>
</dbReference>
<gene>
    <name evidence="5" type="primary">pmbA</name>
    <name evidence="5" type="ORF">BJI67_11140</name>
</gene>
<dbReference type="SUPFAM" id="SSF111283">
    <property type="entry name" value="Putative modulator of DNA gyrase, PmbA/TldD"/>
    <property type="match status" value="1"/>
</dbReference>
<dbReference type="AlphaFoldDB" id="A0A1D8KC94"/>
<dbReference type="InterPro" id="IPR036059">
    <property type="entry name" value="TldD/PmbA_sf"/>
</dbReference>
<organism evidence="5 6">
    <name type="scientific">Acidihalobacter aeolianus</name>
    <dbReference type="NCBI Taxonomy" id="2792603"/>
    <lineage>
        <taxon>Bacteria</taxon>
        <taxon>Pseudomonadati</taxon>
        <taxon>Pseudomonadota</taxon>
        <taxon>Gammaproteobacteria</taxon>
        <taxon>Chromatiales</taxon>
        <taxon>Ectothiorhodospiraceae</taxon>
        <taxon>Acidihalobacter</taxon>
    </lineage>
</organism>
<protein>
    <submittedName>
        <fullName evidence="5">Metalloprotease PmbA</fullName>
    </submittedName>
</protein>
<dbReference type="InterPro" id="IPR047657">
    <property type="entry name" value="PmbA"/>
</dbReference>
<proteinExistence type="inferred from homology"/>
<keyword evidence="6" id="KW-1185">Reference proteome</keyword>